<reference evidence="7 8" key="1">
    <citation type="submission" date="2016-02" db="EMBL/GenBank/DDBJ databases">
        <authorList>
            <person name="Holder M.E."/>
            <person name="Ajami N.J."/>
            <person name="Petrosino J.F."/>
        </authorList>
    </citation>
    <scope>NUCLEOTIDE SEQUENCE [LARGE SCALE GENOMIC DNA]</scope>
    <source>
        <strain evidence="7 8">CCUG 32990</strain>
    </source>
</reference>
<name>A0ABN4KDX2_9FLAO</name>
<dbReference type="RefSeq" id="WP_066430311.1">
    <property type="nucleotide sequence ID" value="NZ_CP014227.1"/>
</dbReference>
<dbReference type="InterPro" id="IPR006027">
    <property type="entry name" value="NusB_RsmB_TIM44"/>
</dbReference>
<evidence type="ECO:0000259" key="6">
    <source>
        <dbReference type="Pfam" id="PF01029"/>
    </source>
</evidence>
<dbReference type="InterPro" id="IPR011605">
    <property type="entry name" value="NusB_fam"/>
</dbReference>
<evidence type="ECO:0000313" key="7">
    <source>
        <dbReference type="EMBL" id="AMD85582.1"/>
    </source>
</evidence>
<sequence>MLTRRHIRVKVMQSIYAMQQNQSNDLDQELKFLTQSTAEMQHLYLLITALFTQLYTLANEQNQLMQKKYTATAEEKAFLRKLTSNLLLKSIAENTTLQETIETTKMNLWDINGEYVKIIYKRIIESDTYQQYSATKDSSFEEDKKFIIRIYEEIIAPDEKIYDYISDYNLTWSDDYPVINTFIIRLLNGLEPNSKESYLNPPLYKNADLKEFMTDLFKKTALNDSNFGQYIIDKPSKWDVERIAIIDQILLKMAICEFVKFPSIPIKVTINEYLEIAKEYSTDKSATFINGILNQVLLELQEKNQIKKIGRGLQ</sequence>
<comment type="similarity">
    <text evidence="1">Belongs to the NusB family.</text>
</comment>
<dbReference type="Proteomes" id="UP000065822">
    <property type="component" value="Chromosome"/>
</dbReference>
<dbReference type="Pfam" id="PF01029">
    <property type="entry name" value="NusB"/>
    <property type="match status" value="1"/>
</dbReference>
<proteinExistence type="inferred from homology"/>
<keyword evidence="5" id="KW-0804">Transcription</keyword>
<evidence type="ECO:0000256" key="4">
    <source>
        <dbReference type="ARBA" id="ARBA00023015"/>
    </source>
</evidence>
<keyword evidence="8" id="KW-1185">Reference proteome</keyword>
<dbReference type="EMBL" id="CP014227">
    <property type="protein sequence ID" value="AMD85582.1"/>
    <property type="molecule type" value="Genomic_DNA"/>
</dbReference>
<gene>
    <name evidence="7" type="ORF">AXF12_08705</name>
</gene>
<feature type="domain" description="NusB/RsmB/TIM44" evidence="6">
    <location>
        <begin position="195"/>
        <end position="296"/>
    </location>
</feature>
<keyword evidence="3" id="KW-0694">RNA-binding</keyword>
<dbReference type="InterPro" id="IPR035926">
    <property type="entry name" value="NusB-like_sf"/>
</dbReference>
<organism evidence="7 8">
    <name type="scientific">Capnocytophaga haemolytica</name>
    <dbReference type="NCBI Taxonomy" id="45243"/>
    <lineage>
        <taxon>Bacteria</taxon>
        <taxon>Pseudomonadati</taxon>
        <taxon>Bacteroidota</taxon>
        <taxon>Flavobacteriia</taxon>
        <taxon>Flavobacteriales</taxon>
        <taxon>Flavobacteriaceae</taxon>
        <taxon>Capnocytophaga</taxon>
    </lineage>
</organism>
<dbReference type="PANTHER" id="PTHR11078:SF3">
    <property type="entry name" value="ANTITERMINATION NUSB DOMAIN-CONTAINING PROTEIN"/>
    <property type="match status" value="1"/>
</dbReference>
<keyword evidence="2" id="KW-0889">Transcription antitermination</keyword>
<dbReference type="Gene3D" id="1.10.940.10">
    <property type="entry name" value="NusB-like"/>
    <property type="match status" value="1"/>
</dbReference>
<evidence type="ECO:0000256" key="5">
    <source>
        <dbReference type="ARBA" id="ARBA00023163"/>
    </source>
</evidence>
<evidence type="ECO:0000256" key="2">
    <source>
        <dbReference type="ARBA" id="ARBA00022814"/>
    </source>
</evidence>
<dbReference type="PANTHER" id="PTHR11078">
    <property type="entry name" value="N UTILIZATION SUBSTANCE PROTEIN B-RELATED"/>
    <property type="match status" value="1"/>
</dbReference>
<evidence type="ECO:0000256" key="3">
    <source>
        <dbReference type="ARBA" id="ARBA00022884"/>
    </source>
</evidence>
<protein>
    <submittedName>
        <fullName evidence="7">Antitermination protein NusB</fullName>
    </submittedName>
</protein>
<accession>A0ABN4KDX2</accession>
<evidence type="ECO:0000256" key="1">
    <source>
        <dbReference type="ARBA" id="ARBA00005952"/>
    </source>
</evidence>
<dbReference type="SUPFAM" id="SSF48013">
    <property type="entry name" value="NusB-like"/>
    <property type="match status" value="1"/>
</dbReference>
<keyword evidence="4" id="KW-0805">Transcription regulation</keyword>
<evidence type="ECO:0000313" key="8">
    <source>
        <dbReference type="Proteomes" id="UP000065822"/>
    </source>
</evidence>